<dbReference type="AlphaFoldDB" id="A0A8S8XJ53"/>
<dbReference type="GO" id="GO:0006508">
    <property type="term" value="P:proteolysis"/>
    <property type="evidence" value="ECO:0007669"/>
    <property type="project" value="UniProtKB-KW"/>
</dbReference>
<dbReference type="InterPro" id="IPR009003">
    <property type="entry name" value="Peptidase_S1_PA"/>
</dbReference>
<evidence type="ECO:0000256" key="2">
    <source>
        <dbReference type="ARBA" id="ARBA00022438"/>
    </source>
</evidence>
<keyword evidence="4 6" id="KW-0732">Signal</keyword>
<evidence type="ECO:0000256" key="3">
    <source>
        <dbReference type="ARBA" id="ARBA00022670"/>
    </source>
</evidence>
<dbReference type="EC" id="3.4.14.-" evidence="6"/>
<keyword evidence="2 6" id="KW-0031">Aminopeptidase</keyword>
<sequence length="695" mass="76112">MKYLSLVAAAALLFGAATTAHADEGMFTFNNPPVKQLSEKYGFSPDKAWLDRVQLASVRLARGCSGSFVSKDGLVLTNQHCVRGCVEQLSSAKEDLSSKGFTAKDQASERKCPDVEINQLVEITEVTDRITKATEGKTGKEFADALKSTQATIQKECATGADIRCDVVSLYQGGRYDLYKYRRYQDARLVFTPEVDIGMFGGDPDNFNFPRYDLDMSLLRVYGADGKPLKVDNYLPWAKASAAENDLVFTSGNPGGTDRQLTMAQLYIQRDYVLPRVIARYSERRGILVEFGRRGAEQKRVAEEKLLGIENSLKVYKGRYDALAGSLGVLKAKAEADFRAKVDADPNLKQMAGDAWDGIAKAVQIDRALFDRRYMLETAAAFDSQLFTLARQLVRAADERAKPNEQRLREYTDAAFPAIQQRLVSAFPISNELEIEMLGWSLASMRAWLSPDDATVKAVLGKDDTFDLAKKLVTGTKLGDAKVRKALLDGGKAAIDASKDPMILLAKQVDADARAVRAKVEEEVDAPEKKFGGAIAKARFALEGTSTPPDATFSPRLSYGKVTGWTEPTGKQVPYFTVTSGLYERATGNDPFRLPKSWLDAKASLDGNVHMNFVTTNDIVGGNSGSPMINQKGEVVGLAFDGNIHSIGGDYGYDAALNRCVGVDVMAMKQALAKVYKAEWLVRELTGAETRAEAR</sequence>
<evidence type="ECO:0000256" key="5">
    <source>
        <dbReference type="ARBA" id="ARBA00022801"/>
    </source>
</evidence>
<keyword evidence="8" id="KW-1185">Reference proteome</keyword>
<gene>
    <name evidence="7" type="ORF">TMPK1_39640</name>
</gene>
<dbReference type="SUPFAM" id="SSF50494">
    <property type="entry name" value="Trypsin-like serine proteases"/>
    <property type="match status" value="1"/>
</dbReference>
<evidence type="ECO:0000256" key="1">
    <source>
        <dbReference type="ARBA" id="ARBA00010491"/>
    </source>
</evidence>
<dbReference type="PANTHER" id="PTHR38469">
    <property type="entry name" value="PERIPLASMIC PEPTIDASE SUBFAMILY S1B"/>
    <property type="match status" value="1"/>
</dbReference>
<evidence type="ECO:0000256" key="4">
    <source>
        <dbReference type="ARBA" id="ARBA00022729"/>
    </source>
</evidence>
<evidence type="ECO:0000313" key="8">
    <source>
        <dbReference type="Proteomes" id="UP000681075"/>
    </source>
</evidence>
<comment type="caution">
    <text evidence="7">The sequence shown here is derived from an EMBL/GenBank/DDBJ whole genome shotgun (WGS) entry which is preliminary data.</text>
</comment>
<dbReference type="GO" id="GO:0043171">
    <property type="term" value="P:peptide catabolic process"/>
    <property type="evidence" value="ECO:0007669"/>
    <property type="project" value="UniProtKB-UniRule"/>
</dbReference>
<dbReference type="GO" id="GO:0070009">
    <property type="term" value="F:serine-type aminopeptidase activity"/>
    <property type="evidence" value="ECO:0007669"/>
    <property type="project" value="UniProtKB-UniRule"/>
</dbReference>
<name>A0A8S8XJ53_9PROT</name>
<evidence type="ECO:0000313" key="7">
    <source>
        <dbReference type="EMBL" id="GIL41727.1"/>
    </source>
</evidence>
<feature type="chain" id="PRO_5035961387" description="Dipeptidyl-peptidase" evidence="6">
    <location>
        <begin position="23"/>
        <end position="695"/>
    </location>
</feature>
<keyword evidence="3 6" id="KW-0645">Protease</keyword>
<accession>A0A8S8XJ53</accession>
<feature type="signal peptide" evidence="6">
    <location>
        <begin position="1"/>
        <end position="22"/>
    </location>
</feature>
<dbReference type="PANTHER" id="PTHR38469:SF1">
    <property type="entry name" value="PERIPLASMIC PEPTIDASE SUBFAMILY S1B"/>
    <property type="match status" value="1"/>
</dbReference>
<evidence type="ECO:0000256" key="6">
    <source>
        <dbReference type="RuleBase" id="RU366067"/>
    </source>
</evidence>
<keyword evidence="5 6" id="KW-0378">Hydrolase</keyword>
<comment type="function">
    <text evidence="6">Catalyzes the removal of dipeptides from the N-terminus of oligopeptides.</text>
</comment>
<dbReference type="InterPro" id="IPR043504">
    <property type="entry name" value="Peptidase_S1_PA_chymotrypsin"/>
</dbReference>
<dbReference type="Pfam" id="PF10459">
    <property type="entry name" value="Peptidase_S46"/>
    <property type="match status" value="1"/>
</dbReference>
<comment type="similarity">
    <text evidence="1 6">Belongs to the peptidase S46 family.</text>
</comment>
<dbReference type="RefSeq" id="WP_420245340.1">
    <property type="nucleotide sequence ID" value="NZ_BOPV01000001.1"/>
</dbReference>
<dbReference type="Proteomes" id="UP000681075">
    <property type="component" value="Unassembled WGS sequence"/>
</dbReference>
<organism evidence="7 8">
    <name type="scientific">Roseiterribacter gracilis</name>
    <dbReference type="NCBI Taxonomy" id="2812848"/>
    <lineage>
        <taxon>Bacteria</taxon>
        <taxon>Pseudomonadati</taxon>
        <taxon>Pseudomonadota</taxon>
        <taxon>Alphaproteobacteria</taxon>
        <taxon>Rhodospirillales</taxon>
        <taxon>Roseiterribacteraceae</taxon>
        <taxon>Roseiterribacter</taxon>
    </lineage>
</organism>
<protein>
    <recommendedName>
        <fullName evidence="6">Dipeptidyl-peptidase</fullName>
        <ecNumber evidence="6">3.4.14.-</ecNumber>
    </recommendedName>
</protein>
<dbReference type="GO" id="GO:0008239">
    <property type="term" value="F:dipeptidyl-peptidase activity"/>
    <property type="evidence" value="ECO:0007669"/>
    <property type="project" value="UniProtKB-UniRule"/>
</dbReference>
<dbReference type="EMBL" id="BOPV01000001">
    <property type="protein sequence ID" value="GIL41727.1"/>
    <property type="molecule type" value="Genomic_DNA"/>
</dbReference>
<proteinExistence type="inferred from homology"/>
<dbReference type="InterPro" id="IPR019500">
    <property type="entry name" value="Pep_S46"/>
</dbReference>
<keyword evidence="6" id="KW-0720">Serine protease</keyword>
<dbReference type="Gene3D" id="2.40.10.10">
    <property type="entry name" value="Trypsin-like serine proteases"/>
    <property type="match status" value="1"/>
</dbReference>
<reference evidence="7" key="1">
    <citation type="submission" date="2021-02" db="EMBL/GenBank/DDBJ databases">
        <title>Genome sequence of Rhodospirillales sp. strain TMPK1 isolated from soil.</title>
        <authorList>
            <person name="Nakai R."/>
            <person name="Kusada H."/>
            <person name="Tamaki H."/>
        </authorList>
    </citation>
    <scope>NUCLEOTIDE SEQUENCE</scope>
    <source>
        <strain evidence="7">TMPK1</strain>
    </source>
</reference>